<proteinExistence type="inferred from homology"/>
<comment type="subcellular location">
    <subcellularLocation>
        <location evidence="1">Membrane</location>
    </subcellularLocation>
</comment>
<comment type="caution">
    <text evidence="8">The sequence shown here is derived from an EMBL/GenBank/DDBJ whole genome shotgun (WGS) entry which is preliminary data.</text>
</comment>
<feature type="domain" description="Bacteriophage T5 Orf172 DNA-binding" evidence="7">
    <location>
        <begin position="82"/>
        <end position="161"/>
    </location>
</feature>
<evidence type="ECO:0000256" key="3">
    <source>
        <dbReference type="ARBA" id="ARBA00022692"/>
    </source>
</evidence>
<evidence type="ECO:0000256" key="5">
    <source>
        <dbReference type="ARBA" id="ARBA00023136"/>
    </source>
</evidence>
<dbReference type="Pfam" id="PF10544">
    <property type="entry name" value="T5orf172"/>
    <property type="match status" value="1"/>
</dbReference>
<dbReference type="SMART" id="SM00974">
    <property type="entry name" value="T5orf172"/>
    <property type="match status" value="1"/>
</dbReference>
<evidence type="ECO:0000256" key="6">
    <source>
        <dbReference type="SAM" id="Phobius"/>
    </source>
</evidence>
<dbReference type="Pfam" id="PF01679">
    <property type="entry name" value="Pmp3"/>
    <property type="match status" value="1"/>
</dbReference>
<evidence type="ECO:0000313" key="9">
    <source>
        <dbReference type="Proteomes" id="UP001155010"/>
    </source>
</evidence>
<feature type="transmembrane region" description="Helical" evidence="6">
    <location>
        <begin position="33"/>
        <end position="56"/>
    </location>
</feature>
<keyword evidence="4 6" id="KW-1133">Transmembrane helix</keyword>
<name>A0A9X2UBY8_9BACT</name>
<evidence type="ECO:0000256" key="4">
    <source>
        <dbReference type="ARBA" id="ARBA00022989"/>
    </source>
</evidence>
<evidence type="ECO:0000259" key="7">
    <source>
        <dbReference type="SMART" id="SM00974"/>
    </source>
</evidence>
<dbReference type="InterPro" id="IPR018306">
    <property type="entry name" value="Phage_T5_Orf172_DNA-bd"/>
</dbReference>
<protein>
    <submittedName>
        <fullName evidence="8">Uncharacterized membrane protein YqaE (UPF0057 family)</fullName>
    </submittedName>
</protein>
<dbReference type="EMBL" id="JANUBB010000022">
    <property type="protein sequence ID" value="MCS3953337.1"/>
    <property type="molecule type" value="Genomic_DNA"/>
</dbReference>
<keyword evidence="3 6" id="KW-0812">Transmembrane</keyword>
<sequence length="164" mass="17842">MKQFFRSIGLGLLIFVLPPAALAWRRGFGLHFTVGLLLTLAGYVPGLIYAFGVLLLTDKETVVVSSEVTVERDGSVYVLTNPALSDVVKIGYTTRSAEKRARELSGTGVPGKWQVAHEISTGSPKQVEKTVHQKLSRQKVRDGGEFFKVSPEKAARVVKSVAQS</sequence>
<dbReference type="Proteomes" id="UP001155010">
    <property type="component" value="Unassembled WGS sequence"/>
</dbReference>
<organism evidence="8 9">
    <name type="scientific">Salinibacter ruber</name>
    <dbReference type="NCBI Taxonomy" id="146919"/>
    <lineage>
        <taxon>Bacteria</taxon>
        <taxon>Pseudomonadati</taxon>
        <taxon>Rhodothermota</taxon>
        <taxon>Rhodothermia</taxon>
        <taxon>Rhodothermales</taxon>
        <taxon>Salinibacteraceae</taxon>
        <taxon>Salinibacter</taxon>
    </lineage>
</organism>
<dbReference type="InterPro" id="IPR000612">
    <property type="entry name" value="PMP3"/>
</dbReference>
<comment type="similarity">
    <text evidence="2">Belongs to the UPF0057 (PMP3) family.</text>
</comment>
<keyword evidence="5 6" id="KW-0472">Membrane</keyword>
<accession>A0A9X2UBY8</accession>
<dbReference type="GO" id="GO:0016020">
    <property type="term" value="C:membrane"/>
    <property type="evidence" value="ECO:0007669"/>
    <property type="project" value="UniProtKB-SubCell"/>
</dbReference>
<dbReference type="AlphaFoldDB" id="A0A9X2UBY8"/>
<evidence type="ECO:0000256" key="2">
    <source>
        <dbReference type="ARBA" id="ARBA00009530"/>
    </source>
</evidence>
<evidence type="ECO:0000313" key="8">
    <source>
        <dbReference type="EMBL" id="MCS3953337.1"/>
    </source>
</evidence>
<reference evidence="8" key="1">
    <citation type="submission" date="2022-08" db="EMBL/GenBank/DDBJ databases">
        <title>Genomic Encyclopedia of Type Strains, Phase V (KMG-V): Genome sequencing to study the core and pangenomes of soil and plant-associated prokaryotes.</title>
        <authorList>
            <person name="Whitman W."/>
        </authorList>
    </citation>
    <scope>NUCLEOTIDE SEQUENCE</scope>
    <source>
        <strain evidence="8">SP2017</strain>
    </source>
</reference>
<evidence type="ECO:0000256" key="1">
    <source>
        <dbReference type="ARBA" id="ARBA00004370"/>
    </source>
</evidence>
<dbReference type="RefSeq" id="WP_259082595.1">
    <property type="nucleotide sequence ID" value="NZ_JANTZV010000021.1"/>
</dbReference>
<gene>
    <name evidence="8" type="ORF">GGP83_003312</name>
</gene>